<evidence type="ECO:0000313" key="1">
    <source>
        <dbReference type="Proteomes" id="UP000492821"/>
    </source>
</evidence>
<organism evidence="1 2">
    <name type="scientific">Panagrellus redivivus</name>
    <name type="common">Microworm</name>
    <dbReference type="NCBI Taxonomy" id="6233"/>
    <lineage>
        <taxon>Eukaryota</taxon>
        <taxon>Metazoa</taxon>
        <taxon>Ecdysozoa</taxon>
        <taxon>Nematoda</taxon>
        <taxon>Chromadorea</taxon>
        <taxon>Rhabditida</taxon>
        <taxon>Tylenchina</taxon>
        <taxon>Panagrolaimomorpha</taxon>
        <taxon>Panagrolaimoidea</taxon>
        <taxon>Panagrolaimidae</taxon>
        <taxon>Panagrellus</taxon>
    </lineage>
</organism>
<dbReference type="WBParaSite" id="Pan_g14143.t1">
    <property type="protein sequence ID" value="Pan_g14143.t1"/>
    <property type="gene ID" value="Pan_g14143"/>
</dbReference>
<dbReference type="AlphaFoldDB" id="A0A7E4UYN1"/>
<accession>A0A7E4UYN1</accession>
<evidence type="ECO:0000313" key="2">
    <source>
        <dbReference type="WBParaSite" id="Pan_g14143.t1"/>
    </source>
</evidence>
<protein>
    <submittedName>
        <fullName evidence="2">NR LBD domain-containing protein</fullName>
    </submittedName>
</protein>
<sequence length="363" mass="41022">MAVSPLRQDCTKVVFRIENQDEAFIDLYYVIGDALHVSSEMPRPQHAKHNFDTCSGIEIKTKVSTKTFLNLLTKKNFHRQFHPQRGENKRTLRALWDWFVQYVSLRTLPVFINFSEADPGSTKALLTAINCPLILRIPTYGQTIATALTGKTLLEVHLVESNVCSAMPAAPKITVDAALVAEHRDYRDLLQPETKFFHYIAARPMLTDDNWAALFQLNVDKILIQHDFFITKEFSVKDLLVITLNLAMFSVLDNCHRARGYAKAKSIEVHFAIIMNAGHMALLQSQGLGTAPMNLSDVRRRILQDPFIPATLIALHYTYWNHITFKITFGNGVIMETLVDDTAGANPAYNLNTLVHVGRALGW</sequence>
<name>A0A7E4UYN1_PANRE</name>
<keyword evidence="1" id="KW-1185">Reference proteome</keyword>
<proteinExistence type="predicted"/>
<reference evidence="1" key="1">
    <citation type="journal article" date="2013" name="Genetics">
        <title>The draft genome and transcriptome of Panagrellus redivivus are shaped by the harsh demands of a free-living lifestyle.</title>
        <authorList>
            <person name="Srinivasan J."/>
            <person name="Dillman A.R."/>
            <person name="Macchietto M.G."/>
            <person name="Heikkinen L."/>
            <person name="Lakso M."/>
            <person name="Fracchia K.M."/>
            <person name="Antoshechkin I."/>
            <person name="Mortazavi A."/>
            <person name="Wong G."/>
            <person name="Sternberg P.W."/>
        </authorList>
    </citation>
    <scope>NUCLEOTIDE SEQUENCE [LARGE SCALE GENOMIC DNA]</scope>
    <source>
        <strain evidence="1">MT8872</strain>
    </source>
</reference>
<reference evidence="2" key="2">
    <citation type="submission" date="2020-10" db="UniProtKB">
        <authorList>
            <consortium name="WormBaseParasite"/>
        </authorList>
    </citation>
    <scope>IDENTIFICATION</scope>
</reference>
<dbReference type="Proteomes" id="UP000492821">
    <property type="component" value="Unassembled WGS sequence"/>
</dbReference>